<feature type="zinc finger region" description="TAZ-type" evidence="4">
    <location>
        <begin position="389"/>
        <end position="467"/>
    </location>
</feature>
<dbReference type="InterPro" id="IPR001841">
    <property type="entry name" value="Znf_RING"/>
</dbReference>
<protein>
    <recommendedName>
        <fullName evidence="9">RING-type domain-containing protein</fullName>
    </recommendedName>
</protein>
<evidence type="ECO:0000313" key="8">
    <source>
        <dbReference type="Proteomes" id="UP000789390"/>
    </source>
</evidence>
<dbReference type="InterPro" id="IPR000197">
    <property type="entry name" value="Znf_TAZ"/>
</dbReference>
<dbReference type="InterPro" id="IPR035898">
    <property type="entry name" value="TAZ_dom_sf"/>
</dbReference>
<evidence type="ECO:0008006" key="9">
    <source>
        <dbReference type="Google" id="ProtNLM"/>
    </source>
</evidence>
<dbReference type="PANTHER" id="PTHR22791">
    <property type="entry name" value="RING-TYPE DOMAIN-CONTAINING PROTEIN"/>
    <property type="match status" value="1"/>
</dbReference>
<keyword evidence="8" id="KW-1185">Reference proteome</keyword>
<dbReference type="PROSITE" id="PS50134">
    <property type="entry name" value="ZF_TAZ"/>
    <property type="match status" value="1"/>
</dbReference>
<dbReference type="Pfam" id="PF02135">
    <property type="entry name" value="zf-TAZ"/>
    <property type="match status" value="1"/>
</dbReference>
<dbReference type="Gene3D" id="1.20.1020.10">
    <property type="entry name" value="TAZ domain"/>
    <property type="match status" value="1"/>
</dbReference>
<name>A0A8J2RSY8_9CRUS</name>
<evidence type="ECO:0000256" key="2">
    <source>
        <dbReference type="ARBA" id="ARBA00022771"/>
    </source>
</evidence>
<dbReference type="SUPFAM" id="SSF57933">
    <property type="entry name" value="TAZ domain"/>
    <property type="match status" value="1"/>
</dbReference>
<dbReference type="InterPro" id="IPR013083">
    <property type="entry name" value="Znf_RING/FYVE/PHD"/>
</dbReference>
<keyword evidence="2 4" id="KW-0863">Zinc-finger</keyword>
<sequence>MSEDGAELIDLISSDDEDLVLIDRNDDLISCQICSTKFDEGQHVPKYLKGCKHFFCLTCIKSLGTKIRKKTLTCPSCRATSNLGKKKFEDLATNHVVLRLKVVEEKQRKGMKGTNQKWCSECNTAATKNCICKKHQIANFDDIYKSQSLFLKEVKENLSAEIKDINKINQLVVKFNDSSKTAKAVQLKTQDCLHKHRNGLDFLITLLKGLKPPEGHLPKRQGKEPAESDIPSVKKMKLQDPTDQLISTENVLREVDSRVQQEVMNLESKDDSNSIVTETSVNQQDTYNAVEKGVSQYHSQQNNSRVTWLDVTIQLQNNTPLFPVEKLQHFLKDKKQIDIGNLFCCKLCKKAIGDCYFYCCLDCNDYQLCVYCNETHPHKIQLFGFDVSNDTYQFKIRHWVSIFYHAITCNEDQCASPFCGNVKAAFVHSKNCLKSSCSVCDQLLSILIKHGMACTNVHCRVPHCRYFSVRDLIGRSIQQDTVYMHQTMTSQNGTPSSYGGQGMLTNNYNMPYPMYYSSGYYQ</sequence>
<feature type="domain" description="RING-type" evidence="5">
    <location>
        <begin position="31"/>
        <end position="78"/>
    </location>
</feature>
<dbReference type="InterPro" id="IPR051435">
    <property type="entry name" value="RING_finger_E3_ubiq-ligases"/>
</dbReference>
<dbReference type="SMART" id="SM00551">
    <property type="entry name" value="ZnF_TAZ"/>
    <property type="match status" value="1"/>
</dbReference>
<dbReference type="Gene3D" id="3.30.40.10">
    <property type="entry name" value="Zinc/RING finger domain, C3HC4 (zinc finger)"/>
    <property type="match status" value="1"/>
</dbReference>
<dbReference type="SUPFAM" id="SSF57850">
    <property type="entry name" value="RING/U-box"/>
    <property type="match status" value="1"/>
</dbReference>
<accession>A0A8J2RSY8</accession>
<dbReference type="GO" id="GO:0061630">
    <property type="term" value="F:ubiquitin protein ligase activity"/>
    <property type="evidence" value="ECO:0007669"/>
    <property type="project" value="TreeGrafter"/>
</dbReference>
<dbReference type="Proteomes" id="UP000789390">
    <property type="component" value="Unassembled WGS sequence"/>
</dbReference>
<evidence type="ECO:0000313" key="7">
    <source>
        <dbReference type="EMBL" id="CAH0107667.1"/>
    </source>
</evidence>
<reference evidence="7" key="1">
    <citation type="submission" date="2021-11" db="EMBL/GenBank/DDBJ databases">
        <authorList>
            <person name="Schell T."/>
        </authorList>
    </citation>
    <scope>NUCLEOTIDE SEQUENCE</scope>
    <source>
        <strain evidence="7">M5</strain>
    </source>
</reference>
<keyword evidence="1 4" id="KW-0479">Metal-binding</keyword>
<keyword evidence="3 4" id="KW-0862">Zinc</keyword>
<evidence type="ECO:0000256" key="3">
    <source>
        <dbReference type="ARBA" id="ARBA00022833"/>
    </source>
</evidence>
<proteinExistence type="predicted"/>
<organism evidence="7 8">
    <name type="scientific">Daphnia galeata</name>
    <dbReference type="NCBI Taxonomy" id="27404"/>
    <lineage>
        <taxon>Eukaryota</taxon>
        <taxon>Metazoa</taxon>
        <taxon>Ecdysozoa</taxon>
        <taxon>Arthropoda</taxon>
        <taxon>Crustacea</taxon>
        <taxon>Branchiopoda</taxon>
        <taxon>Diplostraca</taxon>
        <taxon>Cladocera</taxon>
        <taxon>Anomopoda</taxon>
        <taxon>Daphniidae</taxon>
        <taxon>Daphnia</taxon>
    </lineage>
</organism>
<dbReference type="PROSITE" id="PS00518">
    <property type="entry name" value="ZF_RING_1"/>
    <property type="match status" value="1"/>
</dbReference>
<dbReference type="GO" id="GO:0016567">
    <property type="term" value="P:protein ubiquitination"/>
    <property type="evidence" value="ECO:0007669"/>
    <property type="project" value="TreeGrafter"/>
</dbReference>
<evidence type="ECO:0000259" key="6">
    <source>
        <dbReference type="PROSITE" id="PS50134"/>
    </source>
</evidence>
<dbReference type="InterPro" id="IPR017907">
    <property type="entry name" value="Znf_RING_CS"/>
</dbReference>
<evidence type="ECO:0000259" key="5">
    <source>
        <dbReference type="PROSITE" id="PS50089"/>
    </source>
</evidence>
<gene>
    <name evidence="7" type="ORF">DGAL_LOCUS10987</name>
</gene>
<dbReference type="GO" id="GO:0008270">
    <property type="term" value="F:zinc ion binding"/>
    <property type="evidence" value="ECO:0007669"/>
    <property type="project" value="UniProtKB-KW"/>
</dbReference>
<dbReference type="PROSITE" id="PS50089">
    <property type="entry name" value="ZF_RING_2"/>
    <property type="match status" value="1"/>
</dbReference>
<dbReference type="EMBL" id="CAKKLH010000278">
    <property type="protein sequence ID" value="CAH0107667.1"/>
    <property type="molecule type" value="Genomic_DNA"/>
</dbReference>
<evidence type="ECO:0000256" key="4">
    <source>
        <dbReference type="PROSITE-ProRule" id="PRU00203"/>
    </source>
</evidence>
<dbReference type="PANTHER" id="PTHR22791:SF33">
    <property type="entry name" value="RING-TYPE DOMAIN-CONTAINING PROTEIN"/>
    <property type="match status" value="1"/>
</dbReference>
<dbReference type="AlphaFoldDB" id="A0A8J2RSY8"/>
<feature type="domain" description="TAZ-type" evidence="6">
    <location>
        <begin position="389"/>
        <end position="467"/>
    </location>
</feature>
<evidence type="ECO:0000256" key="1">
    <source>
        <dbReference type="ARBA" id="ARBA00022723"/>
    </source>
</evidence>
<comment type="caution">
    <text evidence="7">The sequence shown here is derived from an EMBL/GenBank/DDBJ whole genome shotgun (WGS) entry which is preliminary data.</text>
</comment>
<dbReference type="SMART" id="SM00184">
    <property type="entry name" value="RING"/>
    <property type="match status" value="1"/>
</dbReference>